<keyword evidence="2" id="KW-1133">Transmembrane helix</keyword>
<feature type="domain" description="DUF4367" evidence="3">
    <location>
        <begin position="151"/>
        <end position="257"/>
    </location>
</feature>
<feature type="transmembrane region" description="Helical" evidence="2">
    <location>
        <begin position="53"/>
        <end position="71"/>
    </location>
</feature>
<dbReference type="AlphaFoldDB" id="A0A329MNW9"/>
<name>A0A329MNW9_9BACL</name>
<reference evidence="4 5" key="1">
    <citation type="journal article" date="2009" name="Int. J. Syst. Evol. Microbiol.">
        <title>Paenibacillus contaminans sp. nov., isolated from a contaminated laboratory plate.</title>
        <authorList>
            <person name="Chou J.H."/>
            <person name="Lee J.H."/>
            <person name="Lin M.C."/>
            <person name="Chang P.S."/>
            <person name="Arun A.B."/>
            <person name="Young C.C."/>
            <person name="Chen W.M."/>
        </authorList>
    </citation>
    <scope>NUCLEOTIDE SEQUENCE [LARGE SCALE GENOMIC DNA]</scope>
    <source>
        <strain evidence="4 5">CKOBP-6</strain>
    </source>
</reference>
<evidence type="ECO:0000256" key="1">
    <source>
        <dbReference type="SAM" id="MobiDB-lite"/>
    </source>
</evidence>
<dbReference type="EMBL" id="QMFB01000005">
    <property type="protein sequence ID" value="RAV21158.1"/>
    <property type="molecule type" value="Genomic_DNA"/>
</dbReference>
<keyword evidence="2" id="KW-0472">Membrane</keyword>
<evidence type="ECO:0000259" key="3">
    <source>
        <dbReference type="Pfam" id="PF14285"/>
    </source>
</evidence>
<sequence>MDRETFDRMFDEAFDAAVRESRPGSASSPEESWERVRKMLEAEKRRRAILRKLSMIVTVVTSLLIGALLFGQAQVTDAFRPFTQFFKEDALSLFRGSSEPTNEGALTAPPPDAGSAPVSGKSGVQSTGSAEEKITVYSFEEAVKLSTAPIFQPENVPEGFKLAYIYLFKGKEKQVSRVYLRYENGEGKYYRYEQNMQSLDSWLSQFFNKEANKLEDIVIGDNEVKVISDAKGKKTLVWTFAAGTLSLSGNIEDSLLMELTMLKK</sequence>
<gene>
    <name evidence="4" type="ORF">DQG23_10855</name>
</gene>
<dbReference type="InterPro" id="IPR025377">
    <property type="entry name" value="DUF4367"/>
</dbReference>
<keyword evidence="5" id="KW-1185">Reference proteome</keyword>
<organism evidence="4 5">
    <name type="scientific">Paenibacillus contaminans</name>
    <dbReference type="NCBI Taxonomy" id="450362"/>
    <lineage>
        <taxon>Bacteria</taxon>
        <taxon>Bacillati</taxon>
        <taxon>Bacillota</taxon>
        <taxon>Bacilli</taxon>
        <taxon>Bacillales</taxon>
        <taxon>Paenibacillaceae</taxon>
        <taxon>Paenibacillus</taxon>
    </lineage>
</organism>
<protein>
    <recommendedName>
        <fullName evidence="3">DUF4367 domain-containing protein</fullName>
    </recommendedName>
</protein>
<proteinExistence type="predicted"/>
<dbReference type="OrthoDB" id="2599781at2"/>
<dbReference type="Pfam" id="PF14285">
    <property type="entry name" value="DUF4367"/>
    <property type="match status" value="1"/>
</dbReference>
<accession>A0A329MNW9</accession>
<evidence type="ECO:0000313" key="4">
    <source>
        <dbReference type="EMBL" id="RAV21158.1"/>
    </source>
</evidence>
<dbReference type="Proteomes" id="UP000250369">
    <property type="component" value="Unassembled WGS sequence"/>
</dbReference>
<keyword evidence="2" id="KW-0812">Transmembrane</keyword>
<feature type="region of interest" description="Disordered" evidence="1">
    <location>
        <begin position="98"/>
        <end position="127"/>
    </location>
</feature>
<comment type="caution">
    <text evidence="4">The sequence shown here is derived from an EMBL/GenBank/DDBJ whole genome shotgun (WGS) entry which is preliminary data.</text>
</comment>
<evidence type="ECO:0000313" key="5">
    <source>
        <dbReference type="Proteomes" id="UP000250369"/>
    </source>
</evidence>
<dbReference type="RefSeq" id="WP_113030860.1">
    <property type="nucleotide sequence ID" value="NZ_QMFB01000005.1"/>
</dbReference>
<evidence type="ECO:0000256" key="2">
    <source>
        <dbReference type="SAM" id="Phobius"/>
    </source>
</evidence>